<sequence length="392" mass="41579">MTLHVWDRTEVASGNSARRRAMWAVVLVVVVALVVAAVVLGVRRNAHQGEALDPQNPGREGAQALASVLRDRGVEVDVVRSEDDLLESPVAAGTTVLVTRTGELSDQTAATLAEHASGADRLVLVQPDRFLLLALDLPVETGGQSAAPETVTAGCTIDGLATGDRVRPSPRTYVPTGPGPTSCFRHTDSFELVSVPPAAGQPEVLVMGNGDVFANSTITEEDHAGIALRLLGRGDRVVWYVPSALDISDEDTTPTSEIPKALWPLTFLSVFALLVLMLWRGRRFGPLVTEPLPAVVKAIETTQSRGRLYRRARDTERAGTVLRARTAKRLAAYLGLPLGAAPATVARAAAAATGRDPQAVVALFTDPPPTTEAALVALANDLTDLEKEVRRA</sequence>
<keyword evidence="4" id="KW-1185">Reference proteome</keyword>
<evidence type="ECO:0000313" key="3">
    <source>
        <dbReference type="EMBL" id="GAA2739564.1"/>
    </source>
</evidence>
<evidence type="ECO:0000256" key="1">
    <source>
        <dbReference type="SAM" id="Phobius"/>
    </source>
</evidence>
<name>A0ABP6HBF5_9MICO</name>
<feature type="domain" description="DUF4350" evidence="2">
    <location>
        <begin position="54"/>
        <end position="231"/>
    </location>
</feature>
<dbReference type="InterPro" id="IPR025646">
    <property type="entry name" value="DUF4350"/>
</dbReference>
<keyword evidence="1" id="KW-1133">Transmembrane helix</keyword>
<evidence type="ECO:0000259" key="2">
    <source>
        <dbReference type="Pfam" id="PF14258"/>
    </source>
</evidence>
<dbReference type="EMBL" id="BAAARN010000005">
    <property type="protein sequence ID" value="GAA2739564.1"/>
    <property type="molecule type" value="Genomic_DNA"/>
</dbReference>
<accession>A0ABP6HBF5</accession>
<comment type="caution">
    <text evidence="3">The sequence shown here is derived from an EMBL/GenBank/DDBJ whole genome shotgun (WGS) entry which is preliminary data.</text>
</comment>
<keyword evidence="1" id="KW-0472">Membrane</keyword>
<organism evidence="3 4">
    <name type="scientific">Pedococcus aerophilus</name>
    <dbReference type="NCBI Taxonomy" id="436356"/>
    <lineage>
        <taxon>Bacteria</taxon>
        <taxon>Bacillati</taxon>
        <taxon>Actinomycetota</taxon>
        <taxon>Actinomycetes</taxon>
        <taxon>Micrococcales</taxon>
        <taxon>Intrasporangiaceae</taxon>
        <taxon>Pedococcus</taxon>
    </lineage>
</organism>
<keyword evidence="1" id="KW-0812">Transmembrane</keyword>
<evidence type="ECO:0000313" key="4">
    <source>
        <dbReference type="Proteomes" id="UP001501326"/>
    </source>
</evidence>
<protein>
    <submittedName>
        <fullName evidence="3">DUF4350 domain-containing protein</fullName>
    </submittedName>
</protein>
<proteinExistence type="predicted"/>
<dbReference type="Proteomes" id="UP001501326">
    <property type="component" value="Unassembled WGS sequence"/>
</dbReference>
<reference evidence="4" key="1">
    <citation type="journal article" date="2019" name="Int. J. Syst. Evol. Microbiol.">
        <title>The Global Catalogue of Microorganisms (GCM) 10K type strain sequencing project: providing services to taxonomists for standard genome sequencing and annotation.</title>
        <authorList>
            <consortium name="The Broad Institute Genomics Platform"/>
            <consortium name="The Broad Institute Genome Sequencing Center for Infectious Disease"/>
            <person name="Wu L."/>
            <person name="Ma J."/>
        </authorList>
    </citation>
    <scope>NUCLEOTIDE SEQUENCE [LARGE SCALE GENOMIC DNA]</scope>
    <source>
        <strain evidence="4">JCM 16378</strain>
    </source>
</reference>
<feature type="transmembrane region" description="Helical" evidence="1">
    <location>
        <begin position="21"/>
        <end position="42"/>
    </location>
</feature>
<dbReference type="Pfam" id="PF14258">
    <property type="entry name" value="DUF4350"/>
    <property type="match status" value="1"/>
</dbReference>
<feature type="transmembrane region" description="Helical" evidence="1">
    <location>
        <begin position="261"/>
        <end position="279"/>
    </location>
</feature>
<gene>
    <name evidence="3" type="ORF">GCM10009867_36150</name>
</gene>
<dbReference type="RefSeq" id="WP_344196054.1">
    <property type="nucleotide sequence ID" value="NZ_BAAARN010000005.1"/>
</dbReference>